<accession>M5GAB1</accession>
<dbReference type="Proteomes" id="UP000030653">
    <property type="component" value="Unassembled WGS sequence"/>
</dbReference>
<dbReference type="OrthoDB" id="4062651at2759"/>
<evidence type="ECO:0000313" key="1">
    <source>
        <dbReference type="EMBL" id="EJU00833.1"/>
    </source>
</evidence>
<dbReference type="GeneID" id="63683818"/>
<keyword evidence="2" id="KW-1185">Reference proteome</keyword>
<gene>
    <name evidence="1" type="ORF">DACRYDRAFT_108886</name>
</gene>
<evidence type="ECO:0000313" key="2">
    <source>
        <dbReference type="Proteomes" id="UP000030653"/>
    </source>
</evidence>
<organism evidence="1 2">
    <name type="scientific">Dacryopinax primogenitus (strain DJM 731)</name>
    <name type="common">Brown rot fungus</name>
    <dbReference type="NCBI Taxonomy" id="1858805"/>
    <lineage>
        <taxon>Eukaryota</taxon>
        <taxon>Fungi</taxon>
        <taxon>Dikarya</taxon>
        <taxon>Basidiomycota</taxon>
        <taxon>Agaricomycotina</taxon>
        <taxon>Dacrymycetes</taxon>
        <taxon>Dacrymycetales</taxon>
        <taxon>Dacrymycetaceae</taxon>
        <taxon>Dacryopinax</taxon>
    </lineage>
</organism>
<dbReference type="EMBL" id="JH795866">
    <property type="protein sequence ID" value="EJU00833.1"/>
    <property type="molecule type" value="Genomic_DNA"/>
</dbReference>
<dbReference type="RefSeq" id="XP_040627730.1">
    <property type="nucleotide sequence ID" value="XM_040768756.1"/>
</dbReference>
<reference evidence="1 2" key="1">
    <citation type="journal article" date="2012" name="Science">
        <title>The Paleozoic origin of enzymatic lignin decomposition reconstructed from 31 fungal genomes.</title>
        <authorList>
            <person name="Floudas D."/>
            <person name="Binder M."/>
            <person name="Riley R."/>
            <person name="Barry K."/>
            <person name="Blanchette R.A."/>
            <person name="Henrissat B."/>
            <person name="Martinez A.T."/>
            <person name="Otillar R."/>
            <person name="Spatafora J.W."/>
            <person name="Yadav J.S."/>
            <person name="Aerts A."/>
            <person name="Benoit I."/>
            <person name="Boyd A."/>
            <person name="Carlson A."/>
            <person name="Copeland A."/>
            <person name="Coutinho P.M."/>
            <person name="de Vries R.P."/>
            <person name="Ferreira P."/>
            <person name="Findley K."/>
            <person name="Foster B."/>
            <person name="Gaskell J."/>
            <person name="Glotzer D."/>
            <person name="Gorecki P."/>
            <person name="Heitman J."/>
            <person name="Hesse C."/>
            <person name="Hori C."/>
            <person name="Igarashi K."/>
            <person name="Jurgens J.A."/>
            <person name="Kallen N."/>
            <person name="Kersten P."/>
            <person name="Kohler A."/>
            <person name="Kuees U."/>
            <person name="Kumar T.K.A."/>
            <person name="Kuo A."/>
            <person name="LaButti K."/>
            <person name="Larrondo L.F."/>
            <person name="Lindquist E."/>
            <person name="Ling A."/>
            <person name="Lombard V."/>
            <person name="Lucas S."/>
            <person name="Lundell T."/>
            <person name="Martin R."/>
            <person name="McLaughlin D.J."/>
            <person name="Morgenstern I."/>
            <person name="Morin E."/>
            <person name="Murat C."/>
            <person name="Nagy L.G."/>
            <person name="Nolan M."/>
            <person name="Ohm R.A."/>
            <person name="Patyshakuliyeva A."/>
            <person name="Rokas A."/>
            <person name="Ruiz-Duenas F.J."/>
            <person name="Sabat G."/>
            <person name="Salamov A."/>
            <person name="Samejima M."/>
            <person name="Schmutz J."/>
            <person name="Slot J.C."/>
            <person name="St John F."/>
            <person name="Stenlid J."/>
            <person name="Sun H."/>
            <person name="Sun S."/>
            <person name="Syed K."/>
            <person name="Tsang A."/>
            <person name="Wiebenga A."/>
            <person name="Young D."/>
            <person name="Pisabarro A."/>
            <person name="Eastwood D.C."/>
            <person name="Martin F."/>
            <person name="Cullen D."/>
            <person name="Grigoriev I.V."/>
            <person name="Hibbett D.S."/>
        </authorList>
    </citation>
    <scope>NUCLEOTIDE SEQUENCE [LARGE SCALE GENOMIC DNA]</scope>
    <source>
        <strain evidence="1 2">DJM-731 SS1</strain>
    </source>
</reference>
<proteinExistence type="predicted"/>
<sequence>MLDVYIFDERVNQIFVASIDENATISDLIAKCKTERKISEKASLIELYPLENVVYSEDIDFDDKWVDDRQPCLSFDPVNAFVASTLEYSDLPLVSFCLVIAPDDAAGHLSDYSNEQEEMSMVLQNFLRAVEAAKFETDPPSKEITVDNWESEHRGATGRPYHFLGHPIGIYAPIFEDFKVALKTTTPLDSITPKQCELAHALIQEANEIDIENSERRKRIMSIVNQLLGRVAVRILNNDDSSEDGCILVPTGKEKILLVEAAFFDLRPDITVGYKHANLHIAEIARRAWIQDERKHLRNVSCCPSFLIMIAGPFIHVFGIIFAREPTTESFTGFISIEINNHPLEKRIERVVHLFQCLKDSISALELYYWDLTLDQTPMPRARFPDTTSLPLDGHQLEFRRLLLQGDAGRTTPIFLGMFDSKPCVVKFDHTYGIEAHMVLAKEHLAPELFYHTQIYHESF</sequence>
<protein>
    <submittedName>
        <fullName evidence="1">Uncharacterized protein</fullName>
    </submittedName>
</protein>
<dbReference type="HOGENOM" id="CLU_594503_0_0_1"/>
<name>M5GAB1_DACPD</name>
<dbReference type="AlphaFoldDB" id="M5GAB1"/>